<proteinExistence type="predicted"/>
<keyword evidence="4" id="KW-1185">Reference proteome</keyword>
<feature type="transmembrane region" description="Helical" evidence="2">
    <location>
        <begin position="12"/>
        <end position="30"/>
    </location>
</feature>
<gene>
    <name evidence="3" type="ORF">Pla108_07780</name>
</gene>
<comment type="caution">
    <text evidence="3">The sequence shown here is derived from an EMBL/GenBank/DDBJ whole genome shotgun (WGS) entry which is preliminary data.</text>
</comment>
<evidence type="ECO:0000256" key="2">
    <source>
        <dbReference type="SAM" id="Phobius"/>
    </source>
</evidence>
<dbReference type="RefSeq" id="WP_146443174.1">
    <property type="nucleotide sequence ID" value="NZ_SJPR01000001.1"/>
</dbReference>
<dbReference type="AlphaFoldDB" id="A0A5C6AKY5"/>
<keyword evidence="2" id="KW-0472">Membrane</keyword>
<sequence>MNPIPLLAETPWYAPLLFAFGCALLAMILLRRSFRNFGKLTRGGSGPALLKQHRPTSQWDGAREDATARFNRQQVEMHELAREINGQIDSKLILLQELVAQSDRQIQRLEALLDEAKRSNK</sequence>
<dbReference type="OrthoDB" id="279164at2"/>
<keyword evidence="2" id="KW-1133">Transmembrane helix</keyword>
<evidence type="ECO:0000313" key="3">
    <source>
        <dbReference type="EMBL" id="TWT99835.1"/>
    </source>
</evidence>
<feature type="coiled-coil region" evidence="1">
    <location>
        <begin position="63"/>
        <end position="119"/>
    </location>
</feature>
<keyword evidence="1" id="KW-0175">Coiled coil</keyword>
<dbReference type="Proteomes" id="UP000317421">
    <property type="component" value="Unassembled WGS sequence"/>
</dbReference>
<reference evidence="3 4" key="1">
    <citation type="submission" date="2019-02" db="EMBL/GenBank/DDBJ databases">
        <title>Deep-cultivation of Planctomycetes and their phenomic and genomic characterization uncovers novel biology.</title>
        <authorList>
            <person name="Wiegand S."/>
            <person name="Jogler M."/>
            <person name="Boedeker C."/>
            <person name="Pinto D."/>
            <person name="Vollmers J."/>
            <person name="Rivas-Marin E."/>
            <person name="Kohn T."/>
            <person name="Peeters S.H."/>
            <person name="Heuer A."/>
            <person name="Rast P."/>
            <person name="Oberbeckmann S."/>
            <person name="Bunk B."/>
            <person name="Jeske O."/>
            <person name="Meyerdierks A."/>
            <person name="Storesund J.E."/>
            <person name="Kallscheuer N."/>
            <person name="Luecker S."/>
            <person name="Lage O.M."/>
            <person name="Pohl T."/>
            <person name="Merkel B.J."/>
            <person name="Hornburger P."/>
            <person name="Mueller R.-W."/>
            <person name="Bruemmer F."/>
            <person name="Labrenz M."/>
            <person name="Spormann A.M."/>
            <person name="Op Den Camp H."/>
            <person name="Overmann J."/>
            <person name="Amann R."/>
            <person name="Jetten M.S.M."/>
            <person name="Mascher T."/>
            <person name="Medema M.H."/>
            <person name="Devos D.P."/>
            <person name="Kaster A.-K."/>
            <person name="Ovreas L."/>
            <person name="Rohde M."/>
            <person name="Galperin M.Y."/>
            <person name="Jogler C."/>
        </authorList>
    </citation>
    <scope>NUCLEOTIDE SEQUENCE [LARGE SCALE GENOMIC DNA]</scope>
    <source>
        <strain evidence="3 4">Pla108</strain>
    </source>
</reference>
<evidence type="ECO:0000256" key="1">
    <source>
        <dbReference type="SAM" id="Coils"/>
    </source>
</evidence>
<accession>A0A5C6AKY5</accession>
<protein>
    <submittedName>
        <fullName evidence="3">Uncharacterized protein</fullName>
    </submittedName>
</protein>
<keyword evidence="2" id="KW-0812">Transmembrane</keyword>
<evidence type="ECO:0000313" key="4">
    <source>
        <dbReference type="Proteomes" id="UP000317421"/>
    </source>
</evidence>
<name>A0A5C6AKY5_9BACT</name>
<organism evidence="3 4">
    <name type="scientific">Botrimarina colliarenosi</name>
    <dbReference type="NCBI Taxonomy" id="2528001"/>
    <lineage>
        <taxon>Bacteria</taxon>
        <taxon>Pseudomonadati</taxon>
        <taxon>Planctomycetota</taxon>
        <taxon>Planctomycetia</taxon>
        <taxon>Pirellulales</taxon>
        <taxon>Lacipirellulaceae</taxon>
        <taxon>Botrimarina</taxon>
    </lineage>
</organism>
<dbReference type="EMBL" id="SJPR01000001">
    <property type="protein sequence ID" value="TWT99835.1"/>
    <property type="molecule type" value="Genomic_DNA"/>
</dbReference>